<sequence>MKYRDIVDRDFRTKGRRQREDDGREKRCLEEKYREGNRSSDRSGNKCGFERMREITVEKKPSYVLVAWKSLLCFLTKLCDFEVKVQSLVFVEAIASFEEFSVDRLEKWS</sequence>
<proteinExistence type="predicted"/>
<evidence type="ECO:0000313" key="2">
    <source>
        <dbReference type="Proteomes" id="UP000309997"/>
    </source>
</evidence>
<comment type="caution">
    <text evidence="1">The sequence shown here is derived from an EMBL/GenBank/DDBJ whole genome shotgun (WGS) entry which is preliminary data.</text>
</comment>
<organism evidence="1 2">
    <name type="scientific">Populus alba</name>
    <name type="common">White poplar</name>
    <dbReference type="NCBI Taxonomy" id="43335"/>
    <lineage>
        <taxon>Eukaryota</taxon>
        <taxon>Viridiplantae</taxon>
        <taxon>Streptophyta</taxon>
        <taxon>Embryophyta</taxon>
        <taxon>Tracheophyta</taxon>
        <taxon>Spermatophyta</taxon>
        <taxon>Magnoliopsida</taxon>
        <taxon>eudicotyledons</taxon>
        <taxon>Gunneridae</taxon>
        <taxon>Pentapetalae</taxon>
        <taxon>rosids</taxon>
        <taxon>fabids</taxon>
        <taxon>Malpighiales</taxon>
        <taxon>Salicaceae</taxon>
        <taxon>Saliceae</taxon>
        <taxon>Populus</taxon>
    </lineage>
</organism>
<dbReference type="Proteomes" id="UP000309997">
    <property type="component" value="Unassembled WGS sequence"/>
</dbReference>
<protein>
    <submittedName>
        <fullName evidence="1">Uncharacterized protein</fullName>
    </submittedName>
</protein>
<reference evidence="1 2" key="1">
    <citation type="journal article" date="2024" name="Plant Biotechnol. J.">
        <title>Genome and CRISPR/Cas9 system of a widespread forest tree (Populus alba) in the world.</title>
        <authorList>
            <person name="Liu Y.J."/>
            <person name="Jiang P.F."/>
            <person name="Han X.M."/>
            <person name="Li X.Y."/>
            <person name="Wang H.M."/>
            <person name="Wang Y.J."/>
            <person name="Wang X.X."/>
            <person name="Zeng Q.Y."/>
        </authorList>
    </citation>
    <scope>NUCLEOTIDE SEQUENCE [LARGE SCALE GENOMIC DNA]</scope>
    <source>
        <strain evidence="2">cv. PAL-ZL1</strain>
    </source>
</reference>
<accession>A0ACC4CY18</accession>
<name>A0ACC4CY18_POPAL</name>
<evidence type="ECO:0000313" key="1">
    <source>
        <dbReference type="EMBL" id="KAL3609790.1"/>
    </source>
</evidence>
<keyword evidence="2" id="KW-1185">Reference proteome</keyword>
<dbReference type="EMBL" id="RCHU02000001">
    <property type="protein sequence ID" value="KAL3609790.1"/>
    <property type="molecule type" value="Genomic_DNA"/>
</dbReference>
<gene>
    <name evidence="1" type="ORF">D5086_000810</name>
</gene>